<name>A0A8I1EAJ3_PSEPU</name>
<dbReference type="Proteomes" id="UP000637061">
    <property type="component" value="Unassembled WGS sequence"/>
</dbReference>
<sequence>MTTHPDVSERYLLIVQALKMASAFIRPIDNGFSASAVVNCSQLSEPLKDNLQEILVGEWDEARMAFSSLVCDNNEQPICFMTEAEALSQARMLTDALVRRYCYGLYASHGIIVKPEEQAVATLHFYKNGRP</sequence>
<gene>
    <name evidence="1" type="ORF">JEU22_03160</name>
</gene>
<organism evidence="1 2">
    <name type="scientific">Pseudomonas putida</name>
    <name type="common">Arthrobacter siderocapsulatus</name>
    <dbReference type="NCBI Taxonomy" id="303"/>
    <lineage>
        <taxon>Bacteria</taxon>
        <taxon>Pseudomonadati</taxon>
        <taxon>Pseudomonadota</taxon>
        <taxon>Gammaproteobacteria</taxon>
        <taxon>Pseudomonadales</taxon>
        <taxon>Pseudomonadaceae</taxon>
        <taxon>Pseudomonas</taxon>
    </lineage>
</organism>
<reference evidence="1" key="1">
    <citation type="submission" date="2020-12" db="EMBL/GenBank/DDBJ databases">
        <title>Enhanced detection system for hospital associated transmission using whole genome sequencing surveillance.</title>
        <authorList>
            <person name="Harrison L.H."/>
            <person name="Van Tyne D."/>
            <person name="Marsh J.W."/>
            <person name="Griffith M.P."/>
            <person name="Snyder D.J."/>
            <person name="Cooper V.S."/>
            <person name="Mustapha M."/>
        </authorList>
    </citation>
    <scope>NUCLEOTIDE SEQUENCE</scope>
    <source>
        <strain evidence="1">PSB00042</strain>
    </source>
</reference>
<dbReference type="EMBL" id="JAEHTE010000002">
    <property type="protein sequence ID" value="MBI6882900.1"/>
    <property type="molecule type" value="Genomic_DNA"/>
</dbReference>
<dbReference type="AlphaFoldDB" id="A0A8I1EAJ3"/>
<proteinExistence type="predicted"/>
<evidence type="ECO:0000313" key="1">
    <source>
        <dbReference type="EMBL" id="MBI6882900.1"/>
    </source>
</evidence>
<comment type="caution">
    <text evidence="1">The sequence shown here is derived from an EMBL/GenBank/DDBJ whole genome shotgun (WGS) entry which is preliminary data.</text>
</comment>
<accession>A0A8I1EAJ3</accession>
<protein>
    <submittedName>
        <fullName evidence="1">Uncharacterized protein</fullName>
    </submittedName>
</protein>
<dbReference type="RefSeq" id="WP_198746524.1">
    <property type="nucleotide sequence ID" value="NZ_JAEHTE010000002.1"/>
</dbReference>
<evidence type="ECO:0000313" key="2">
    <source>
        <dbReference type="Proteomes" id="UP000637061"/>
    </source>
</evidence>